<sequence>MAMTAGTTTTFPMSNHTRERVTVAKLTLENFYSNLILQHEERETRQKKLEVAMEEEGLADEEKLSTLQMESLRNTRLKGNGERNKTMYF</sequence>
<evidence type="ECO:0000313" key="1">
    <source>
        <dbReference type="Ensembl" id="ENSEASP00005057115.1"/>
    </source>
</evidence>
<reference evidence="1" key="3">
    <citation type="submission" date="2025-09" db="UniProtKB">
        <authorList>
            <consortium name="Ensembl"/>
        </authorList>
    </citation>
    <scope>IDENTIFICATION</scope>
</reference>
<proteinExistence type="predicted"/>
<dbReference type="Ensembl" id="ENSEAST00005070881.1">
    <property type="protein sequence ID" value="ENSEASP00005057115.1"/>
    <property type="gene ID" value="ENSEASG00005006667.2"/>
</dbReference>
<organism evidence="1 2">
    <name type="scientific">Equus asinus</name>
    <name type="common">Donkey</name>
    <name type="synonym">Equus africanus asinus</name>
    <dbReference type="NCBI Taxonomy" id="9793"/>
    <lineage>
        <taxon>Eukaryota</taxon>
        <taxon>Metazoa</taxon>
        <taxon>Chordata</taxon>
        <taxon>Craniata</taxon>
        <taxon>Vertebrata</taxon>
        <taxon>Euteleostomi</taxon>
        <taxon>Mammalia</taxon>
        <taxon>Eutheria</taxon>
        <taxon>Laurasiatheria</taxon>
        <taxon>Perissodactyla</taxon>
        <taxon>Equidae</taxon>
        <taxon>Equus</taxon>
    </lineage>
</organism>
<evidence type="ECO:0000313" key="2">
    <source>
        <dbReference type="Proteomes" id="UP000694387"/>
    </source>
</evidence>
<dbReference type="GeneTree" id="ENSGT00940000153544"/>
<accession>A0A9L0K718</accession>
<keyword evidence="2" id="KW-1185">Reference proteome</keyword>
<name>A0A9L0K718_EQUAS</name>
<dbReference type="AlphaFoldDB" id="A0A9L0K718"/>
<protein>
    <submittedName>
        <fullName evidence="1">Serine/threonine kinase 38 like</fullName>
    </submittedName>
</protein>
<gene>
    <name evidence="1" type="primary">STK38L</name>
</gene>
<reference evidence="1" key="2">
    <citation type="submission" date="2025-08" db="UniProtKB">
        <authorList>
            <consortium name="Ensembl"/>
        </authorList>
    </citation>
    <scope>IDENTIFICATION</scope>
</reference>
<dbReference type="Proteomes" id="UP000694387">
    <property type="component" value="Chromosome 8"/>
</dbReference>
<reference evidence="1 2" key="1">
    <citation type="journal article" date="2020" name="Nat. Commun.">
        <title>Donkey genomes provide new insights into domestication and selection for coat color.</title>
        <authorList>
            <person name="Wang"/>
            <person name="C."/>
            <person name="Li"/>
            <person name="H."/>
            <person name="Guo"/>
            <person name="Y."/>
            <person name="Huang"/>
            <person name="J."/>
            <person name="Sun"/>
            <person name="Y."/>
            <person name="Min"/>
            <person name="J."/>
            <person name="Wang"/>
            <person name="J."/>
            <person name="Fang"/>
            <person name="X."/>
            <person name="Zhao"/>
            <person name="Z."/>
            <person name="Wang"/>
            <person name="S."/>
            <person name="Zhang"/>
            <person name="Y."/>
            <person name="Liu"/>
            <person name="Q."/>
            <person name="Jiang"/>
            <person name="Q."/>
            <person name="Wang"/>
            <person name="X."/>
            <person name="Guo"/>
            <person name="Y."/>
            <person name="Yang"/>
            <person name="C."/>
            <person name="Wang"/>
            <person name="Y."/>
            <person name="Tian"/>
            <person name="F."/>
            <person name="Zhuang"/>
            <person name="G."/>
            <person name="Fan"/>
            <person name="Y."/>
            <person name="Gao"/>
            <person name="Q."/>
            <person name="Li"/>
            <person name="Y."/>
            <person name="Ju"/>
            <person name="Z."/>
            <person name="Li"/>
            <person name="J."/>
            <person name="Li"/>
            <person name="R."/>
            <person name="Hou"/>
            <person name="M."/>
            <person name="Yang"/>
            <person name="G."/>
            <person name="Liu"/>
            <person name="G."/>
            <person name="Liu"/>
            <person name="W."/>
            <person name="Guo"/>
            <person name="J."/>
            <person name="Pan"/>
            <person name="S."/>
            <person name="Fan"/>
            <person name="G."/>
            <person name="Zhang"/>
            <person name="W."/>
            <person name="Zhang"/>
            <person name="R."/>
            <person name="Yu"/>
            <person name="J."/>
            <person name="Zhang"/>
            <person name="X."/>
            <person name="Yin"/>
            <person name="Q."/>
            <person name="Ji"/>
            <person name="C."/>
            <person name="Jin"/>
            <person name="Y."/>
            <person name="Yue"/>
            <person name="G."/>
            <person name="Liu"/>
            <person name="M."/>
            <person name="Xu"/>
            <person name="J."/>
            <person name="Liu"/>
            <person name="S."/>
            <person name="Jordana"/>
            <person name="J."/>
            <person name="Noce"/>
            <person name="A."/>
            <person name="Amills"/>
            <person name="M."/>
            <person name="Wu"/>
            <person name="D.D."/>
            <person name="Li"/>
            <person name="S."/>
            <person name="Zhou"/>
            <person name="X. and Zhong"/>
            <person name="J."/>
        </authorList>
    </citation>
    <scope>NUCLEOTIDE SEQUENCE [LARGE SCALE GENOMIC DNA]</scope>
</reference>